<dbReference type="Proteomes" id="UP000017836">
    <property type="component" value="Unassembled WGS sequence"/>
</dbReference>
<dbReference type="SMART" id="SM00767">
    <property type="entry name" value="DCD"/>
    <property type="match status" value="1"/>
</dbReference>
<evidence type="ECO:0000313" key="4">
    <source>
        <dbReference type="EMBL" id="ERM95568.1"/>
    </source>
</evidence>
<sequence length="875" mass="97060">MQLDMPYLLGVGVARRIHHVFEATNAVVTSCLHQPIEFVTYISLATISTNSSHTHEQGLIPNGAKPAPESIDPGPIVQQRPGFLDSDKGNEEKGHFYLLTLVTLKYTRMGTQVTLKYTRMGTQVTLKYARMGTLKYTRMGALKSMGAGRKTQTLYCSERTDKSSSSTVRNNTAARNLKKDDLGGVIFGCKNSTITECLSKQLFGLPAPHFSYVKNIMPGLPLFLFNYSDRKLHGIFEAASMGHMNINPYGWTNDGSERTQFPAQVRVCVRQHCQPLAEQQFKSLISENYYTNAYFWFELDHAQVDRLIALFSVNPNFRSLETDFPRGAPPKSSWLDSLTLPTYELPIDSSYSVFSADYNIESSGSKGGSYAVDCGKANKILHHNGSEDIEWCCSSKTSSSIHEEEDSKQSALDGVTSPKTDVEERGVIVDGAKSPKIDLEGGEFVPDGDISTKIDLEEDDTLSSVEGTVMDEEYVLEKIKKLAIDRESSKSPIQVHDNGIVEQEDDKWLATSKTEHQKAAEGTRTYQTNIYLYIDQLKVDVHSLKNALSEQNQQTKLLEQKQRESDKVIQELREHIRKLESEVLTVSDSNIEELVFLVGGHDGVSWLQRLDAYFPHKDVLKSLKPMHSVRSYASAASLNGSLYVFGGGNGSSWYDTVESYNPSNDEWSVCPSMTHKKGSLGAATLQSKIFAVGGGDGVQSFSDVEIYDPILGKWVVIGSMLEKRFATAAAVLNGSLYAVGGFNGNEYLKSAERFDPREVSWNRIPSMTFKRGSHSIAVLNDKIYAIGGYDGHSFVSYVEIFDPRADAWMMGELMTGPRGYATASVLGDAIFVIGGLVRERLQMTDTVECYREGAGWTNFVSKAIGRRCFQSAVIL</sequence>
<gene>
    <name evidence="4" type="ORF">AMTR_s00023p00077180</name>
</gene>
<feature type="region of interest" description="Disordered" evidence="2">
    <location>
        <begin position="402"/>
        <end position="424"/>
    </location>
</feature>
<dbReference type="GO" id="GO:0034976">
    <property type="term" value="P:response to endoplasmic reticulum stress"/>
    <property type="evidence" value="ECO:0007669"/>
    <property type="project" value="InterPro"/>
</dbReference>
<dbReference type="Gene3D" id="2.120.10.80">
    <property type="entry name" value="Kelch-type beta propeller"/>
    <property type="match status" value="1"/>
</dbReference>
<dbReference type="InterPro" id="IPR013989">
    <property type="entry name" value="Dev_and_cell_death_domain"/>
</dbReference>
<accession>W1NJ70</accession>
<dbReference type="InterPro" id="IPR006652">
    <property type="entry name" value="Kelch_1"/>
</dbReference>
<dbReference type="OMA" id="WMNIASM"/>
<keyword evidence="5" id="KW-1185">Reference proteome</keyword>
<keyword evidence="1" id="KW-0175">Coiled coil</keyword>
<dbReference type="Gramene" id="ERM95568">
    <property type="protein sequence ID" value="ERM95568"/>
    <property type="gene ID" value="AMTR_s00023p00077180"/>
</dbReference>
<feature type="domain" description="DCD" evidence="3">
    <location>
        <begin position="180"/>
        <end position="313"/>
    </location>
</feature>
<dbReference type="SUPFAM" id="SSF117281">
    <property type="entry name" value="Kelch motif"/>
    <property type="match status" value="1"/>
</dbReference>
<reference evidence="5" key="1">
    <citation type="journal article" date="2013" name="Science">
        <title>The Amborella genome and the evolution of flowering plants.</title>
        <authorList>
            <consortium name="Amborella Genome Project"/>
        </authorList>
    </citation>
    <scope>NUCLEOTIDE SEQUENCE [LARGE SCALE GENOMIC DNA]</scope>
</reference>
<name>W1NJ70_AMBTC</name>
<dbReference type="PROSITE" id="PS51222">
    <property type="entry name" value="DCD"/>
    <property type="match status" value="1"/>
</dbReference>
<evidence type="ECO:0000259" key="3">
    <source>
        <dbReference type="PROSITE" id="PS51222"/>
    </source>
</evidence>
<dbReference type="Pfam" id="PF10539">
    <property type="entry name" value="Dev_Cell_Death"/>
    <property type="match status" value="1"/>
</dbReference>
<evidence type="ECO:0000256" key="2">
    <source>
        <dbReference type="SAM" id="MobiDB-lite"/>
    </source>
</evidence>
<dbReference type="SMART" id="SM00612">
    <property type="entry name" value="Kelch"/>
    <property type="match status" value="5"/>
</dbReference>
<feature type="coiled-coil region" evidence="1">
    <location>
        <begin position="534"/>
        <end position="589"/>
    </location>
</feature>
<dbReference type="InterPro" id="IPR015915">
    <property type="entry name" value="Kelch-typ_b-propeller"/>
</dbReference>
<dbReference type="eggNOG" id="KOG1072">
    <property type="taxonomic scope" value="Eukaryota"/>
</dbReference>
<protein>
    <recommendedName>
        <fullName evidence="3">DCD domain-containing protein</fullName>
    </recommendedName>
</protein>
<dbReference type="EMBL" id="KI397474">
    <property type="protein sequence ID" value="ERM95568.1"/>
    <property type="molecule type" value="Genomic_DNA"/>
</dbReference>
<dbReference type="PANTHER" id="PTHR46034">
    <property type="match status" value="1"/>
</dbReference>
<dbReference type="AlphaFoldDB" id="W1NJ70"/>
<dbReference type="Pfam" id="PF01344">
    <property type="entry name" value="Kelch_1"/>
    <property type="match status" value="4"/>
</dbReference>
<proteinExistence type="predicted"/>
<dbReference type="InterPro" id="IPR044832">
    <property type="entry name" value="NRP-like"/>
</dbReference>
<organism evidence="4 5">
    <name type="scientific">Amborella trichopoda</name>
    <dbReference type="NCBI Taxonomy" id="13333"/>
    <lineage>
        <taxon>Eukaryota</taxon>
        <taxon>Viridiplantae</taxon>
        <taxon>Streptophyta</taxon>
        <taxon>Embryophyta</taxon>
        <taxon>Tracheophyta</taxon>
        <taxon>Spermatophyta</taxon>
        <taxon>Magnoliopsida</taxon>
        <taxon>Amborellales</taxon>
        <taxon>Amborellaceae</taxon>
        <taxon>Amborella</taxon>
    </lineage>
</organism>
<evidence type="ECO:0000256" key="1">
    <source>
        <dbReference type="SAM" id="Coils"/>
    </source>
</evidence>
<dbReference type="PANTHER" id="PTHR46034:SF7">
    <property type="entry name" value="INFLUENZA VIRUS NS1A-BINDING PROTEIN"/>
    <property type="match status" value="1"/>
</dbReference>
<evidence type="ECO:0000313" key="5">
    <source>
        <dbReference type="Proteomes" id="UP000017836"/>
    </source>
</evidence>
<dbReference type="HOGENOM" id="CLU_006099_1_0_1"/>